<evidence type="ECO:0000313" key="2">
    <source>
        <dbReference type="Proteomes" id="UP001239111"/>
    </source>
</evidence>
<evidence type="ECO:0000313" key="1">
    <source>
        <dbReference type="EMBL" id="KAJ8687184.1"/>
    </source>
</evidence>
<keyword evidence="2" id="KW-1185">Reference proteome</keyword>
<accession>A0ACC2PX10</accession>
<gene>
    <name evidence="1" type="ORF">QAD02_022978</name>
</gene>
<name>A0ACC2PX10_9HYME</name>
<dbReference type="EMBL" id="CM056741">
    <property type="protein sequence ID" value="KAJ8687184.1"/>
    <property type="molecule type" value="Genomic_DNA"/>
</dbReference>
<comment type="caution">
    <text evidence="1">The sequence shown here is derived from an EMBL/GenBank/DDBJ whole genome shotgun (WGS) entry which is preliminary data.</text>
</comment>
<dbReference type="Proteomes" id="UP001239111">
    <property type="component" value="Chromosome 1"/>
</dbReference>
<sequence length="1136" mass="122578">MIRKKLIWLLITLCVTAPALSASDVHPKGRKLFGGYRIAPRRCEPSSGYLGLQRPGTTSICMFNYECSRRGGEVVGACMDGFLFGACCQLSSDSLEKSPLSNDGIPDDLDLHDIDHVPEVPILLSADGTPLASTGTTPYTRDRPTSVHHAERPQVQTTGWEQQFEQDFPSLLGHEQVLHDLKLPTLLTNSQSHGQQPQATLHKPDAILQVADPVDQLPQLFSQGLHNKRRNETVKVPQQQVDTVLLSANGSALYETNNPDEFFRPSSNEQQQPKPTSATTSVSHKTRRPGTSSKAPNTKHPSSSSSHKQTLKGSSGTTKVSHGSKTASSHTSRLTTPMSKDGQTTLPYKSTGSGSSSVTRLETTTPIVTLSTRYSESELIQRTTTLAAYETTPQPVDLKVDSEVDKQEIAINHIINILNDTGDAKVTTSVTSGPTTYNWVQSTDGSSSPAMVKIITAGPTSSLPSSSFRPTTPSSSYTQSPNASPNYYHYNTAPVTEPTRYSSSYYASPSSASSFSPSTRPANGFSSSKPTANPPAPTVIVLGPLGTEYTTVSTQSTPTRVTVSTGGGQKYPGLVTKYTSTNTARPVLVTKKPGGPGTIVTHNISTVISGNKQVLSYISVNLKDPSTPKPVVTSNGEPHQPSHSASNIKLVTKRPSTLTTWTDKPSFHLKPSTSLHWHNDELVTKPTTTSNCDKGETTTINDLNNFPPVRHPELDSSVTHHQDRPTLVSSAGSNGEIIVPNILQSTAGQGNKTTTSVTKRPSGTSSGTKRPSSSSGTKRPTSTSSPKPSKRPGSSKPNRKGTRKPTASNNKVTTTQKTTKVKVKPTSPATRKPTTSKRKKPVKKVTTPTPLTIEETTVARPAETTTRFPEITPNANFRDICGIRPLMKTGRIVGGKGATFGEWPWQVLVREATWLGLFTKNKCGGVLITDKFVITAAHCQPGFLASLVAVFGEHDISGELESRRSVTRNVKRVIVNRGYDPATFENDLALLELETPIQFDAHIVPICMPDDKTTNFVNKTATVTGWGRLKYNGGVPSVLQEVKVPIMENSVCQDMFIAGGHSKRILESFMCAGYANGEKDSCEGDSGGPLTLQRPDGRWMLVGTVSHGIKCAAPFLPGVYMRMTYYRDWLNKVTGV</sequence>
<organism evidence="1 2">
    <name type="scientific">Eretmocerus hayati</name>
    <dbReference type="NCBI Taxonomy" id="131215"/>
    <lineage>
        <taxon>Eukaryota</taxon>
        <taxon>Metazoa</taxon>
        <taxon>Ecdysozoa</taxon>
        <taxon>Arthropoda</taxon>
        <taxon>Hexapoda</taxon>
        <taxon>Insecta</taxon>
        <taxon>Pterygota</taxon>
        <taxon>Neoptera</taxon>
        <taxon>Endopterygota</taxon>
        <taxon>Hymenoptera</taxon>
        <taxon>Apocrita</taxon>
        <taxon>Proctotrupomorpha</taxon>
        <taxon>Chalcidoidea</taxon>
        <taxon>Aphelinidae</taxon>
        <taxon>Aphelininae</taxon>
        <taxon>Eretmocerus</taxon>
    </lineage>
</organism>
<protein>
    <submittedName>
        <fullName evidence="1">Uncharacterized protein</fullName>
    </submittedName>
</protein>
<proteinExistence type="predicted"/>
<reference evidence="1" key="1">
    <citation type="submission" date="2023-04" db="EMBL/GenBank/DDBJ databases">
        <title>A chromosome-level genome assembly of the parasitoid wasp Eretmocerus hayati.</title>
        <authorList>
            <person name="Zhong Y."/>
            <person name="Liu S."/>
            <person name="Liu Y."/>
        </authorList>
    </citation>
    <scope>NUCLEOTIDE SEQUENCE</scope>
    <source>
        <strain evidence="1">ZJU_SS_LIU_2023</strain>
    </source>
</reference>